<gene>
    <name evidence="2" type="ORF">llap_605</name>
</gene>
<name>A0A2I0USD6_LIMLA</name>
<evidence type="ECO:0000256" key="1">
    <source>
        <dbReference type="SAM" id="MobiDB-lite"/>
    </source>
</evidence>
<evidence type="ECO:0000313" key="3">
    <source>
        <dbReference type="Proteomes" id="UP000233556"/>
    </source>
</evidence>
<dbReference type="AlphaFoldDB" id="A0A2I0USD6"/>
<reference evidence="3" key="1">
    <citation type="submission" date="2017-11" db="EMBL/GenBank/DDBJ databases">
        <authorList>
            <person name="Lima N.C."/>
            <person name="Parody-Merino A.M."/>
            <person name="Battley P.F."/>
            <person name="Fidler A.E."/>
            <person name="Prosdocimi F."/>
        </authorList>
    </citation>
    <scope>NUCLEOTIDE SEQUENCE [LARGE SCALE GENOMIC DNA]</scope>
</reference>
<keyword evidence="3" id="KW-1185">Reference proteome</keyword>
<evidence type="ECO:0008006" key="4">
    <source>
        <dbReference type="Google" id="ProtNLM"/>
    </source>
</evidence>
<dbReference type="EMBL" id="KZ505643">
    <property type="protein sequence ID" value="PKU48952.1"/>
    <property type="molecule type" value="Genomic_DNA"/>
</dbReference>
<feature type="region of interest" description="Disordered" evidence="1">
    <location>
        <begin position="1"/>
        <end position="27"/>
    </location>
</feature>
<accession>A0A2I0USD6</accession>
<dbReference type="Proteomes" id="UP000233556">
    <property type="component" value="Unassembled WGS sequence"/>
</dbReference>
<evidence type="ECO:0000313" key="2">
    <source>
        <dbReference type="EMBL" id="PKU48952.1"/>
    </source>
</evidence>
<organism evidence="2 3">
    <name type="scientific">Limosa lapponica baueri</name>
    <dbReference type="NCBI Taxonomy" id="1758121"/>
    <lineage>
        <taxon>Eukaryota</taxon>
        <taxon>Metazoa</taxon>
        <taxon>Chordata</taxon>
        <taxon>Craniata</taxon>
        <taxon>Vertebrata</taxon>
        <taxon>Euteleostomi</taxon>
        <taxon>Archelosauria</taxon>
        <taxon>Archosauria</taxon>
        <taxon>Dinosauria</taxon>
        <taxon>Saurischia</taxon>
        <taxon>Theropoda</taxon>
        <taxon>Coelurosauria</taxon>
        <taxon>Aves</taxon>
        <taxon>Neognathae</taxon>
        <taxon>Neoaves</taxon>
        <taxon>Charadriiformes</taxon>
        <taxon>Scolopacidae</taxon>
        <taxon>Limosa</taxon>
    </lineage>
</organism>
<protein>
    <recommendedName>
        <fullName evidence="4">Rna-directed dna polymerase from mobile element jockey-like</fullName>
    </recommendedName>
</protein>
<proteinExistence type="predicted"/>
<dbReference type="PANTHER" id="PTHR33332">
    <property type="entry name" value="REVERSE TRANSCRIPTASE DOMAIN-CONTAINING PROTEIN"/>
    <property type="match status" value="1"/>
</dbReference>
<sequence>MTHPRVSGLSERGGEPNRNSFTTVDSDVPEHVAELELIERTLSKCADDTKLGRSIDLLGGRKAPQSDLDRRDRLDEASGMRFSKAKCWVVLLGHNNALQRYRLGAEWLESRVLEKHLGPLVNIWLNMSQQCALVAKKANSILACIRNSVCPKGVSDYHKDQF</sequence>
<reference evidence="3" key="2">
    <citation type="submission" date="2017-12" db="EMBL/GenBank/DDBJ databases">
        <title>Genome sequence of the Bar-tailed Godwit (Limosa lapponica baueri).</title>
        <authorList>
            <person name="Lima N.C.B."/>
            <person name="Parody-Merino A.M."/>
            <person name="Battley P.F."/>
            <person name="Fidler A.E."/>
            <person name="Prosdocimi F."/>
        </authorList>
    </citation>
    <scope>NUCLEOTIDE SEQUENCE [LARGE SCALE GENOMIC DNA]</scope>
</reference>